<dbReference type="EMBL" id="LITT01000047">
    <property type="protein sequence ID" value="OAA83780.1"/>
    <property type="molecule type" value="Genomic_DNA"/>
</dbReference>
<dbReference type="GO" id="GO:0005525">
    <property type="term" value="F:GTP binding"/>
    <property type="evidence" value="ECO:0007669"/>
    <property type="project" value="UniProtKB-KW"/>
</dbReference>
<dbReference type="GO" id="GO:0032790">
    <property type="term" value="P:ribosome disassembly"/>
    <property type="evidence" value="ECO:0007669"/>
    <property type="project" value="TreeGrafter"/>
</dbReference>
<keyword evidence="4" id="KW-0251">Elongation factor</keyword>
<dbReference type="PATRIC" id="fig|1538.10.peg.3520"/>
<dbReference type="Gene3D" id="3.40.50.300">
    <property type="entry name" value="P-loop containing nucleotide triphosphate hydrolases"/>
    <property type="match status" value="1"/>
</dbReference>
<dbReference type="GO" id="GO:0003746">
    <property type="term" value="F:translation elongation factor activity"/>
    <property type="evidence" value="ECO:0007669"/>
    <property type="project" value="UniProtKB-KW"/>
</dbReference>
<dbReference type="InterPro" id="IPR005225">
    <property type="entry name" value="Small_GTP-bd"/>
</dbReference>
<evidence type="ECO:0000313" key="4">
    <source>
        <dbReference type="EMBL" id="OAA83780.1"/>
    </source>
</evidence>
<keyword evidence="4" id="KW-0648">Protein biosynthesis</keyword>
<dbReference type="PANTHER" id="PTHR43261">
    <property type="entry name" value="TRANSLATION ELONGATION FACTOR G-RELATED"/>
    <property type="match status" value="1"/>
</dbReference>
<dbReference type="InterPro" id="IPR027417">
    <property type="entry name" value="P-loop_NTPase"/>
</dbReference>
<dbReference type="GO" id="GO:0003924">
    <property type="term" value="F:GTPase activity"/>
    <property type="evidence" value="ECO:0007669"/>
    <property type="project" value="InterPro"/>
</dbReference>
<comment type="caution">
    <text evidence="4">The sequence shown here is derived from an EMBL/GenBank/DDBJ whole genome shotgun (WGS) entry which is preliminary data.</text>
</comment>
<dbReference type="Pfam" id="PF00009">
    <property type="entry name" value="GTP_EFTU"/>
    <property type="match status" value="1"/>
</dbReference>
<organism evidence="4 5">
    <name type="scientific">Clostridium ljungdahlii</name>
    <dbReference type="NCBI Taxonomy" id="1538"/>
    <lineage>
        <taxon>Bacteria</taxon>
        <taxon>Bacillati</taxon>
        <taxon>Bacillota</taxon>
        <taxon>Clostridia</taxon>
        <taxon>Eubacteriales</taxon>
        <taxon>Clostridiaceae</taxon>
        <taxon>Clostridium</taxon>
    </lineage>
</organism>
<evidence type="ECO:0000313" key="5">
    <source>
        <dbReference type="Proteomes" id="UP000077407"/>
    </source>
</evidence>
<dbReference type="PANTHER" id="PTHR43261:SF6">
    <property type="entry name" value="ELONGATION FACTOR G-LIKE PROTEIN"/>
    <property type="match status" value="1"/>
</dbReference>
<dbReference type="PROSITE" id="PS51722">
    <property type="entry name" value="G_TR_2"/>
    <property type="match status" value="1"/>
</dbReference>
<protein>
    <submittedName>
        <fullName evidence="4">Elongation factor G 1</fullName>
    </submittedName>
</protein>
<evidence type="ECO:0000256" key="2">
    <source>
        <dbReference type="ARBA" id="ARBA00023134"/>
    </source>
</evidence>
<proteinExistence type="predicted"/>
<keyword evidence="1" id="KW-0547">Nucleotide-binding</keyword>
<dbReference type="Proteomes" id="UP000077407">
    <property type="component" value="Unassembled WGS sequence"/>
</dbReference>
<feature type="domain" description="Tr-type G" evidence="3">
    <location>
        <begin position="7"/>
        <end position="198"/>
    </location>
</feature>
<evidence type="ECO:0000256" key="1">
    <source>
        <dbReference type="ARBA" id="ARBA00022741"/>
    </source>
</evidence>
<dbReference type="NCBIfam" id="TIGR00231">
    <property type="entry name" value="small_GTP"/>
    <property type="match status" value="1"/>
</dbReference>
<gene>
    <name evidence="4" type="primary">fusA_3</name>
    <name evidence="4" type="ORF">WY13_03196</name>
</gene>
<evidence type="ECO:0000259" key="3">
    <source>
        <dbReference type="PROSITE" id="PS51722"/>
    </source>
</evidence>
<sequence length="198" mass="21867">MKKYSVNNLRNVGFIGHSGSGKTTLTEAILYYTKVVDRFGKIEDGSTVSDYDIEEKKRKISIASSLASCEWKNTKINLVDMPGYFDFVGETMEGLRAVDVAIIVLSSVSGVQVGAEKSWSGVNKSKLPRAFYINKLDRENSNFDKTLAELKEKFGMSVVPIQYPIGTENNFKGIVNVISGKAKIMNNKVRAAKQHADA</sequence>
<dbReference type="PRINTS" id="PR00315">
    <property type="entry name" value="ELONGATNFCT"/>
</dbReference>
<name>A0A168LW03_9CLOT</name>
<accession>A0A168LW03</accession>
<dbReference type="InterPro" id="IPR000795">
    <property type="entry name" value="T_Tr_GTP-bd_dom"/>
</dbReference>
<keyword evidence="2" id="KW-0342">GTP-binding</keyword>
<reference evidence="4 5" key="1">
    <citation type="journal article" date="2015" name="Biotechnol. Bioeng.">
        <title>Genome sequence and phenotypic characterization of Caulobacter segnis.</title>
        <authorList>
            <person name="Patel S."/>
            <person name="Fletcher B."/>
            <person name="Scott D.C."/>
            <person name="Ely B."/>
        </authorList>
    </citation>
    <scope>NUCLEOTIDE SEQUENCE [LARGE SCALE GENOMIC DNA]</scope>
    <source>
        <strain evidence="4 5">ERI-2</strain>
    </source>
</reference>
<dbReference type="SUPFAM" id="SSF52540">
    <property type="entry name" value="P-loop containing nucleoside triphosphate hydrolases"/>
    <property type="match status" value="1"/>
</dbReference>
<dbReference type="AlphaFoldDB" id="A0A168LW03"/>